<gene>
    <name evidence="14" type="primary">dnaB</name>
    <name evidence="14" type="ORF">HMPREF0877_1080</name>
</gene>
<dbReference type="EMBL" id="ACKU01000014">
    <property type="protein sequence ID" value="EER74604.1"/>
    <property type="molecule type" value="Genomic_DNA"/>
</dbReference>
<dbReference type="GO" id="GO:0005829">
    <property type="term" value="C:cytosol"/>
    <property type="evidence" value="ECO:0007669"/>
    <property type="project" value="TreeGrafter"/>
</dbReference>
<evidence type="ECO:0000313" key="15">
    <source>
        <dbReference type="Proteomes" id="UP000004528"/>
    </source>
</evidence>
<dbReference type="GO" id="GO:0043139">
    <property type="term" value="F:5'-3' DNA helicase activity"/>
    <property type="evidence" value="ECO:0007669"/>
    <property type="project" value="UniProtKB-EC"/>
</dbReference>
<comment type="function">
    <text evidence="12">The main replicative DNA helicase, it participates in initiation and elongation during chromosome replication. Travels ahead of the DNA replisome, separating dsDNA into templates for DNA synthesis. A processive ATP-dependent 5'-3' DNA helicase it has DNA-dependent ATPase activity.</text>
</comment>
<keyword evidence="2 12" id="KW-0639">Primosome</keyword>
<keyword evidence="4 12" id="KW-0547">Nucleotide-binding</keyword>
<keyword evidence="9" id="KW-0413">Isomerase</keyword>
<dbReference type="GO" id="GO:1990077">
    <property type="term" value="C:primosome complex"/>
    <property type="evidence" value="ECO:0007669"/>
    <property type="project" value="UniProtKB-UniRule"/>
</dbReference>
<dbReference type="AlphaFoldDB" id="C5RAT5"/>
<dbReference type="NCBIfam" id="NF004384">
    <property type="entry name" value="PRK05748.1"/>
    <property type="match status" value="1"/>
</dbReference>
<accession>C5RAT5</accession>
<dbReference type="InterPro" id="IPR007694">
    <property type="entry name" value="DNA_helicase_DnaB-like_C"/>
</dbReference>
<dbReference type="InterPro" id="IPR027417">
    <property type="entry name" value="P-loop_NTPase"/>
</dbReference>
<evidence type="ECO:0000256" key="5">
    <source>
        <dbReference type="ARBA" id="ARBA00022801"/>
    </source>
</evidence>
<dbReference type="GO" id="GO:0042802">
    <property type="term" value="F:identical protein binding"/>
    <property type="evidence" value="ECO:0007669"/>
    <property type="project" value="UniProtKB-ARBA"/>
</dbReference>
<keyword evidence="5 12" id="KW-0378">Hydrolase</keyword>
<dbReference type="GO" id="GO:0005524">
    <property type="term" value="F:ATP binding"/>
    <property type="evidence" value="ECO:0007669"/>
    <property type="project" value="UniProtKB-UniRule"/>
</dbReference>
<reference evidence="14 15" key="1">
    <citation type="submission" date="2009-04" db="EMBL/GenBank/DDBJ databases">
        <authorList>
            <person name="Qin X."/>
            <person name="Bachman B."/>
            <person name="Battles P."/>
            <person name="Bell A."/>
            <person name="Bess C."/>
            <person name="Bickham C."/>
            <person name="Chaboub L."/>
            <person name="Chen D."/>
            <person name="Coyle M."/>
            <person name="Deiros D.R."/>
            <person name="Dinh H."/>
            <person name="Forbes L."/>
            <person name="Fowler G."/>
            <person name="Francisco L."/>
            <person name="Fu Q."/>
            <person name="Gubbala S."/>
            <person name="Hale W."/>
            <person name="Han Y."/>
            <person name="Hemphill L."/>
            <person name="Highlander S.K."/>
            <person name="Hirani K."/>
            <person name="Hogues M."/>
            <person name="Jackson L."/>
            <person name="Jakkamsetti A."/>
            <person name="Javaid M."/>
            <person name="Jiang H."/>
            <person name="Korchina V."/>
            <person name="Kovar C."/>
            <person name="Lara F."/>
            <person name="Lee S."/>
            <person name="Mata R."/>
            <person name="Mathew T."/>
            <person name="Moen C."/>
            <person name="Morales K."/>
            <person name="Munidasa M."/>
            <person name="Nazareth L."/>
            <person name="Ngo R."/>
            <person name="Nguyen L."/>
            <person name="Okwuonu G."/>
            <person name="Ongeri F."/>
            <person name="Patil S."/>
            <person name="Petrosino J."/>
            <person name="Pham C."/>
            <person name="Pham P."/>
            <person name="Pu L.-L."/>
            <person name="Puazo M."/>
            <person name="Raj R."/>
            <person name="Reid J."/>
            <person name="Rouhana J."/>
            <person name="Saada N."/>
            <person name="Shang Y."/>
            <person name="Simmons D."/>
            <person name="Thornton R."/>
            <person name="Warren J."/>
            <person name="Weissenberger G."/>
            <person name="Zhang J."/>
            <person name="Zhang L."/>
            <person name="Zhou C."/>
            <person name="Zhu D."/>
            <person name="Muzny D."/>
            <person name="Worley K."/>
            <person name="Gibbs R."/>
        </authorList>
    </citation>
    <scope>NUCLEOTIDE SEQUENCE [LARGE SCALE GENOMIC DNA]</scope>
    <source>
        <strain evidence="14 15">ATCC 33313</strain>
    </source>
</reference>
<dbReference type="GO" id="GO:0006269">
    <property type="term" value="P:DNA replication, synthesis of primer"/>
    <property type="evidence" value="ECO:0007669"/>
    <property type="project" value="UniProtKB-UniRule"/>
</dbReference>
<dbReference type="SMART" id="SM00382">
    <property type="entry name" value="AAA"/>
    <property type="match status" value="1"/>
</dbReference>
<protein>
    <recommendedName>
        <fullName evidence="11 12">Replicative DNA helicase</fullName>
        <ecNumber evidence="11 12">5.6.2.3</ecNumber>
    </recommendedName>
</protein>
<evidence type="ECO:0000256" key="7">
    <source>
        <dbReference type="ARBA" id="ARBA00022840"/>
    </source>
</evidence>
<dbReference type="NCBIfam" id="TIGR00665">
    <property type="entry name" value="DnaB"/>
    <property type="match status" value="1"/>
</dbReference>
<dbReference type="Pfam" id="PF00772">
    <property type="entry name" value="DnaB"/>
    <property type="match status" value="1"/>
</dbReference>
<evidence type="ECO:0000256" key="11">
    <source>
        <dbReference type="NCBIfam" id="TIGR00665"/>
    </source>
</evidence>
<evidence type="ECO:0000256" key="8">
    <source>
        <dbReference type="ARBA" id="ARBA00023125"/>
    </source>
</evidence>
<evidence type="ECO:0000313" key="14">
    <source>
        <dbReference type="EMBL" id="EER74604.1"/>
    </source>
</evidence>
<evidence type="ECO:0000256" key="1">
    <source>
        <dbReference type="ARBA" id="ARBA00008428"/>
    </source>
</evidence>
<organism evidence="14 15">
    <name type="scientific">Weissella paramesenteroides ATCC 33313</name>
    <dbReference type="NCBI Taxonomy" id="585506"/>
    <lineage>
        <taxon>Bacteria</taxon>
        <taxon>Bacillati</taxon>
        <taxon>Bacillota</taxon>
        <taxon>Bacilli</taxon>
        <taxon>Lactobacillales</taxon>
        <taxon>Lactobacillaceae</taxon>
        <taxon>Weissella</taxon>
    </lineage>
</organism>
<dbReference type="GO" id="GO:0003677">
    <property type="term" value="F:DNA binding"/>
    <property type="evidence" value="ECO:0007669"/>
    <property type="project" value="UniProtKB-UniRule"/>
</dbReference>
<dbReference type="Pfam" id="PF03796">
    <property type="entry name" value="DnaB_C"/>
    <property type="match status" value="1"/>
</dbReference>
<dbReference type="PROSITE" id="PS51199">
    <property type="entry name" value="SF4_HELICASE"/>
    <property type="match status" value="1"/>
</dbReference>
<keyword evidence="7 12" id="KW-0067">ATP-binding</keyword>
<dbReference type="Proteomes" id="UP000004528">
    <property type="component" value="Unassembled WGS sequence"/>
</dbReference>
<keyword evidence="15" id="KW-1185">Reference proteome</keyword>
<proteinExistence type="inferred from homology"/>
<dbReference type="HOGENOM" id="CLU_005373_0_0_9"/>
<dbReference type="GO" id="GO:0016887">
    <property type="term" value="F:ATP hydrolysis activity"/>
    <property type="evidence" value="ECO:0007669"/>
    <property type="project" value="RHEA"/>
</dbReference>
<dbReference type="Gene3D" id="1.10.860.10">
    <property type="entry name" value="DNAb Helicase, Chain A"/>
    <property type="match status" value="1"/>
</dbReference>
<evidence type="ECO:0000259" key="13">
    <source>
        <dbReference type="PROSITE" id="PS51199"/>
    </source>
</evidence>
<evidence type="ECO:0000256" key="3">
    <source>
        <dbReference type="ARBA" id="ARBA00022705"/>
    </source>
</evidence>
<dbReference type="STRING" id="585506.HMPREF0877_1080"/>
<dbReference type="SUPFAM" id="SSF48024">
    <property type="entry name" value="N-terminal domain of DnaB helicase"/>
    <property type="match status" value="1"/>
</dbReference>
<dbReference type="PANTHER" id="PTHR30153">
    <property type="entry name" value="REPLICATIVE DNA HELICASE DNAB"/>
    <property type="match status" value="1"/>
</dbReference>
<dbReference type="InterPro" id="IPR007692">
    <property type="entry name" value="DNA_helicase_DnaB"/>
</dbReference>
<dbReference type="Gene3D" id="3.40.50.300">
    <property type="entry name" value="P-loop containing nucleotide triphosphate hydrolases"/>
    <property type="match status" value="1"/>
</dbReference>
<dbReference type="InterPro" id="IPR003593">
    <property type="entry name" value="AAA+_ATPase"/>
</dbReference>
<comment type="catalytic activity">
    <reaction evidence="10 12">
        <text>ATP + H2O = ADP + phosphate + H(+)</text>
        <dbReference type="Rhea" id="RHEA:13065"/>
        <dbReference type="ChEBI" id="CHEBI:15377"/>
        <dbReference type="ChEBI" id="CHEBI:15378"/>
        <dbReference type="ChEBI" id="CHEBI:30616"/>
        <dbReference type="ChEBI" id="CHEBI:43474"/>
        <dbReference type="ChEBI" id="CHEBI:456216"/>
        <dbReference type="EC" id="5.6.2.3"/>
    </reaction>
</comment>
<dbReference type="FunFam" id="3.40.50.300:FF:000076">
    <property type="entry name" value="Replicative DNA helicase"/>
    <property type="match status" value="1"/>
</dbReference>
<sequence length="479" mass="53127">MLKGGYVHMPDQNEGAPLRVPQDVEAEQAVLGSILLATDPQDLLADIMTILEPSDFYRTAHRLIYSAILALDETQRAIDILTITDELDKDNQVENVGGMAYLTELASSVPVAGNALYYARIVRERSVRRNMIDTLQDSLTQTYEGSDSVDDAVADLSTKLDLINGGEKSADFKNIADVVNKSFEQIEQNSRTDETVTGLASGFPALDNLTTGFHEGEMIIIAARPAVGKTAFVLNIAQKVAVADPTLPVVIFSLEMPDTSLVNRMLAAEGNINSQHMRTGQLEAEEWNSLAVATGSLARTNIYIDDTPGIKVTEIRSKLRRLYKREGRLGLVIIDYLQLIEGTRSEGRQQEVSAISRAIKMMAMEMNVPIIALSQLSRSVEQRQDKRPMLSDIRESGSIEQDADIVAFLYRDDYYDKSNDDLDNQNDPRDEEQQDIGEIEVILEKNRSGARGTARLLFVKSYNKFSNIDFHNEEPGGFG</sequence>
<dbReference type="PANTHER" id="PTHR30153:SF2">
    <property type="entry name" value="REPLICATIVE DNA HELICASE"/>
    <property type="match status" value="1"/>
</dbReference>
<dbReference type="InterPro" id="IPR007693">
    <property type="entry name" value="DNA_helicase_DnaB-like_N"/>
</dbReference>
<feature type="domain" description="SF4 helicase" evidence="13">
    <location>
        <begin position="192"/>
        <end position="472"/>
    </location>
</feature>
<evidence type="ECO:0000256" key="10">
    <source>
        <dbReference type="ARBA" id="ARBA00048954"/>
    </source>
</evidence>
<evidence type="ECO:0000256" key="6">
    <source>
        <dbReference type="ARBA" id="ARBA00022806"/>
    </source>
</evidence>
<evidence type="ECO:0000256" key="2">
    <source>
        <dbReference type="ARBA" id="ARBA00022515"/>
    </source>
</evidence>
<comment type="similarity">
    <text evidence="1 12">Belongs to the helicase family. DnaB subfamily.</text>
</comment>
<evidence type="ECO:0000256" key="4">
    <source>
        <dbReference type="ARBA" id="ARBA00022741"/>
    </source>
</evidence>
<dbReference type="FunFam" id="1.10.860.10:FF:000001">
    <property type="entry name" value="Replicative DNA helicase"/>
    <property type="match status" value="1"/>
</dbReference>
<evidence type="ECO:0000256" key="12">
    <source>
        <dbReference type="RuleBase" id="RU362085"/>
    </source>
</evidence>
<keyword evidence="6 12" id="KW-0347">Helicase</keyword>
<dbReference type="InterPro" id="IPR016136">
    <property type="entry name" value="DNA_helicase_N/primase_C"/>
</dbReference>
<dbReference type="SUPFAM" id="SSF52540">
    <property type="entry name" value="P-loop containing nucleoside triphosphate hydrolases"/>
    <property type="match status" value="1"/>
</dbReference>
<dbReference type="EC" id="5.6.2.3" evidence="11 12"/>
<keyword evidence="8 12" id="KW-0238">DNA-binding</keyword>
<evidence type="ECO:0000256" key="9">
    <source>
        <dbReference type="ARBA" id="ARBA00023235"/>
    </source>
</evidence>
<keyword evidence="3 12" id="KW-0235">DNA replication</keyword>
<dbReference type="InterPro" id="IPR036185">
    <property type="entry name" value="DNA_heli_DnaB-like_N_sf"/>
</dbReference>
<name>C5RAT5_WEIPA</name>
<comment type="caution">
    <text evidence="14">The sequence shown here is derived from an EMBL/GenBank/DDBJ whole genome shotgun (WGS) entry which is preliminary data.</text>
</comment>
<dbReference type="CDD" id="cd00984">
    <property type="entry name" value="DnaB_C"/>
    <property type="match status" value="1"/>
</dbReference>
<dbReference type="eggNOG" id="COG0305">
    <property type="taxonomic scope" value="Bacteria"/>
</dbReference>